<evidence type="ECO:0000313" key="2">
    <source>
        <dbReference type="Proteomes" id="UP000814033"/>
    </source>
</evidence>
<evidence type="ECO:0000313" key="1">
    <source>
        <dbReference type="EMBL" id="KAI0041301.1"/>
    </source>
</evidence>
<reference evidence="1" key="2">
    <citation type="journal article" date="2022" name="New Phytol.">
        <title>Evolutionary transition to the ectomycorrhizal habit in the genomes of a hyperdiverse lineage of mushroom-forming fungi.</title>
        <authorList>
            <person name="Looney B."/>
            <person name="Miyauchi S."/>
            <person name="Morin E."/>
            <person name="Drula E."/>
            <person name="Courty P.E."/>
            <person name="Kohler A."/>
            <person name="Kuo A."/>
            <person name="LaButti K."/>
            <person name="Pangilinan J."/>
            <person name="Lipzen A."/>
            <person name="Riley R."/>
            <person name="Andreopoulos W."/>
            <person name="He G."/>
            <person name="Johnson J."/>
            <person name="Nolan M."/>
            <person name="Tritt A."/>
            <person name="Barry K.W."/>
            <person name="Grigoriev I.V."/>
            <person name="Nagy L.G."/>
            <person name="Hibbett D."/>
            <person name="Henrissat B."/>
            <person name="Matheny P.B."/>
            <person name="Labbe J."/>
            <person name="Martin F.M."/>
        </authorList>
    </citation>
    <scope>NUCLEOTIDE SEQUENCE</scope>
    <source>
        <strain evidence="1">FP105234-sp</strain>
    </source>
</reference>
<name>A0ACB8RCA2_9AGAM</name>
<accession>A0ACB8RCA2</accession>
<protein>
    <submittedName>
        <fullName evidence="1">Uncharacterized protein</fullName>
    </submittedName>
</protein>
<proteinExistence type="predicted"/>
<comment type="caution">
    <text evidence="1">The sequence shown here is derived from an EMBL/GenBank/DDBJ whole genome shotgun (WGS) entry which is preliminary data.</text>
</comment>
<organism evidence="1 2">
    <name type="scientific">Auriscalpium vulgare</name>
    <dbReference type="NCBI Taxonomy" id="40419"/>
    <lineage>
        <taxon>Eukaryota</taxon>
        <taxon>Fungi</taxon>
        <taxon>Dikarya</taxon>
        <taxon>Basidiomycota</taxon>
        <taxon>Agaricomycotina</taxon>
        <taxon>Agaricomycetes</taxon>
        <taxon>Russulales</taxon>
        <taxon>Auriscalpiaceae</taxon>
        <taxon>Auriscalpium</taxon>
    </lineage>
</organism>
<gene>
    <name evidence="1" type="ORF">FA95DRAFT_711490</name>
</gene>
<reference evidence="1" key="1">
    <citation type="submission" date="2021-02" db="EMBL/GenBank/DDBJ databases">
        <authorList>
            <consortium name="DOE Joint Genome Institute"/>
            <person name="Ahrendt S."/>
            <person name="Looney B.P."/>
            <person name="Miyauchi S."/>
            <person name="Morin E."/>
            <person name="Drula E."/>
            <person name="Courty P.E."/>
            <person name="Chicoki N."/>
            <person name="Fauchery L."/>
            <person name="Kohler A."/>
            <person name="Kuo A."/>
            <person name="Labutti K."/>
            <person name="Pangilinan J."/>
            <person name="Lipzen A."/>
            <person name="Riley R."/>
            <person name="Andreopoulos W."/>
            <person name="He G."/>
            <person name="Johnson J."/>
            <person name="Barry K.W."/>
            <person name="Grigoriev I.V."/>
            <person name="Nagy L."/>
            <person name="Hibbett D."/>
            <person name="Henrissat B."/>
            <person name="Matheny P.B."/>
            <person name="Labbe J."/>
            <person name="Martin F."/>
        </authorList>
    </citation>
    <scope>NUCLEOTIDE SEQUENCE</scope>
    <source>
        <strain evidence="1">FP105234-sp</strain>
    </source>
</reference>
<dbReference type="EMBL" id="MU276131">
    <property type="protein sequence ID" value="KAI0041301.1"/>
    <property type="molecule type" value="Genomic_DNA"/>
</dbReference>
<dbReference type="Proteomes" id="UP000814033">
    <property type="component" value="Unassembled WGS sequence"/>
</dbReference>
<keyword evidence="2" id="KW-1185">Reference proteome</keyword>
<sequence>MSFSRILHKFSHPNNKSRARSVGDDTSDAEVNDERNSDAPTRSQTAPAAPASSSKHTWRRRSGVSREASASSATIATPPVPPADASSPSFLTPVPVPSPEDISAKFAGPEESITGFSMPSPEPIDGTSPDSRAENGAFSATLSTNWDLVKDGSKYGPGGRGCWTPSVRACCPGIIMMSRLTVLSLI</sequence>